<dbReference type="Proteomes" id="UP000886595">
    <property type="component" value="Unassembled WGS sequence"/>
</dbReference>
<sequence length="77" mass="8730">MSQGISDNAQSTIFNRETVCDQRGEVVQEIEFVAHSVDPAEADAYWVATCNVEEPPPEPYLLARYLCHWTEQWSKAA</sequence>
<gene>
    <name evidence="1" type="ORF">Bca52824_065108</name>
</gene>
<proteinExistence type="predicted"/>
<dbReference type="EMBL" id="JAAMPC010000013">
    <property type="protein sequence ID" value="KAG2270553.1"/>
    <property type="molecule type" value="Genomic_DNA"/>
</dbReference>
<organism evidence="1 2">
    <name type="scientific">Brassica carinata</name>
    <name type="common">Ethiopian mustard</name>
    <name type="synonym">Abyssinian cabbage</name>
    <dbReference type="NCBI Taxonomy" id="52824"/>
    <lineage>
        <taxon>Eukaryota</taxon>
        <taxon>Viridiplantae</taxon>
        <taxon>Streptophyta</taxon>
        <taxon>Embryophyta</taxon>
        <taxon>Tracheophyta</taxon>
        <taxon>Spermatophyta</taxon>
        <taxon>Magnoliopsida</taxon>
        <taxon>eudicotyledons</taxon>
        <taxon>Gunneridae</taxon>
        <taxon>Pentapetalae</taxon>
        <taxon>rosids</taxon>
        <taxon>malvids</taxon>
        <taxon>Brassicales</taxon>
        <taxon>Brassicaceae</taxon>
        <taxon>Brassiceae</taxon>
        <taxon>Brassica</taxon>
    </lineage>
</organism>
<accession>A0A8X7QJ37</accession>
<keyword evidence="2" id="KW-1185">Reference proteome</keyword>
<protein>
    <submittedName>
        <fullName evidence="1">Uncharacterized protein</fullName>
    </submittedName>
</protein>
<evidence type="ECO:0000313" key="2">
    <source>
        <dbReference type="Proteomes" id="UP000886595"/>
    </source>
</evidence>
<evidence type="ECO:0000313" key="1">
    <source>
        <dbReference type="EMBL" id="KAG2270553.1"/>
    </source>
</evidence>
<name>A0A8X7QJ37_BRACI</name>
<reference evidence="1 2" key="1">
    <citation type="submission" date="2020-02" db="EMBL/GenBank/DDBJ databases">
        <authorList>
            <person name="Ma Q."/>
            <person name="Huang Y."/>
            <person name="Song X."/>
            <person name="Pei D."/>
        </authorList>
    </citation>
    <scope>NUCLEOTIDE SEQUENCE [LARGE SCALE GENOMIC DNA]</scope>
    <source>
        <strain evidence="1">Sxm20200214</strain>
        <tissue evidence="1">Leaf</tissue>
    </source>
</reference>
<dbReference type="AlphaFoldDB" id="A0A8X7QJ37"/>
<comment type="caution">
    <text evidence="1">The sequence shown here is derived from an EMBL/GenBank/DDBJ whole genome shotgun (WGS) entry which is preliminary data.</text>
</comment>